<dbReference type="SUPFAM" id="SSF54106">
    <property type="entry name" value="LysM domain"/>
    <property type="match status" value="1"/>
</dbReference>
<evidence type="ECO:0000259" key="1">
    <source>
        <dbReference type="PROSITE" id="PS51782"/>
    </source>
</evidence>
<dbReference type="GO" id="GO:0008800">
    <property type="term" value="F:beta-lactamase activity"/>
    <property type="evidence" value="ECO:0007669"/>
    <property type="project" value="UniProtKB-EC"/>
</dbReference>
<dbReference type="Pfam" id="PF13354">
    <property type="entry name" value="Beta-lactamase2"/>
    <property type="match status" value="1"/>
</dbReference>
<accession>A0A1J5NHW0</accession>
<dbReference type="GO" id="GO:0046677">
    <property type="term" value="P:response to antibiotic"/>
    <property type="evidence" value="ECO:0007669"/>
    <property type="project" value="InterPro"/>
</dbReference>
<dbReference type="PANTHER" id="PTHR35333:SF3">
    <property type="entry name" value="BETA-LACTAMASE-TYPE TRANSPEPTIDASE FOLD CONTAINING PROTEIN"/>
    <property type="match status" value="1"/>
</dbReference>
<dbReference type="EC" id="3.5.2.6" evidence="2"/>
<dbReference type="Pfam" id="PF01476">
    <property type="entry name" value="LysM"/>
    <property type="match status" value="1"/>
</dbReference>
<evidence type="ECO:0000313" key="3">
    <source>
        <dbReference type="Proteomes" id="UP000182811"/>
    </source>
</evidence>
<feature type="domain" description="LysM" evidence="1">
    <location>
        <begin position="29"/>
        <end position="72"/>
    </location>
</feature>
<sequence>MFRRNTLKLLIIVMALVAIIASPLVAWAFNYQVQPGDSLWSIARRFGTSVADLKSSSNLISDVIYPGQNLYIPDGSPSRTPDYTKLQQQIQNYLADKPGTYGIYFKDLATGQSFGINADTPLPAASTVKLPAVLFINSLVDRGILDWQQKLTYNSATDYQGGSGILQFSVKDGDQFTLRTLTTLAITVSDNIAYNMLRNFVGQGSIASYMQSLGGRTVFPSGQNLSTARDMATYIQAALDSANTSANGRRLLDDMANGIYNEGIPLQIPAGVTVAHKEGFVWGSPGDVGVVFGSRPFIVTVLSQGVADPDQGFATVATVTRMMYDYQENLGGN</sequence>
<dbReference type="EMBL" id="MDDC01000015">
    <property type="protein sequence ID" value="OIQ58434.1"/>
    <property type="molecule type" value="Genomic_DNA"/>
</dbReference>
<name>A0A1J5NHW0_NEOTH</name>
<dbReference type="PANTHER" id="PTHR35333">
    <property type="entry name" value="BETA-LACTAMASE"/>
    <property type="match status" value="1"/>
</dbReference>
<protein>
    <submittedName>
        <fullName evidence="2">Beta-lactamase</fullName>
        <ecNumber evidence="2">3.5.2.6</ecNumber>
    </submittedName>
</protein>
<dbReference type="Gene3D" id="3.40.710.10">
    <property type="entry name" value="DD-peptidase/beta-lactamase superfamily"/>
    <property type="match status" value="1"/>
</dbReference>
<organism evidence="2 3">
    <name type="scientific">Neomoorella thermoacetica</name>
    <name type="common">Clostridium thermoaceticum</name>
    <dbReference type="NCBI Taxonomy" id="1525"/>
    <lineage>
        <taxon>Bacteria</taxon>
        <taxon>Bacillati</taxon>
        <taxon>Bacillota</taxon>
        <taxon>Clostridia</taxon>
        <taxon>Neomoorellales</taxon>
        <taxon>Neomoorellaceae</taxon>
        <taxon>Neomoorella</taxon>
    </lineage>
</organism>
<dbReference type="SMART" id="SM00257">
    <property type="entry name" value="LysM"/>
    <property type="match status" value="1"/>
</dbReference>
<dbReference type="Proteomes" id="UP000182811">
    <property type="component" value="Unassembled WGS sequence"/>
</dbReference>
<dbReference type="SUPFAM" id="SSF56601">
    <property type="entry name" value="beta-lactamase/transpeptidase-like"/>
    <property type="match status" value="1"/>
</dbReference>
<evidence type="ECO:0000313" key="2">
    <source>
        <dbReference type="EMBL" id="OIQ58434.1"/>
    </source>
</evidence>
<dbReference type="Gene3D" id="3.10.350.10">
    <property type="entry name" value="LysM domain"/>
    <property type="match status" value="1"/>
</dbReference>
<dbReference type="InterPro" id="IPR012338">
    <property type="entry name" value="Beta-lactam/transpept-like"/>
</dbReference>
<keyword evidence="2" id="KW-0378">Hydrolase</keyword>
<dbReference type="AlphaFoldDB" id="A0A1J5NHW0"/>
<dbReference type="GO" id="GO:0030655">
    <property type="term" value="P:beta-lactam antibiotic catabolic process"/>
    <property type="evidence" value="ECO:0007669"/>
    <property type="project" value="InterPro"/>
</dbReference>
<dbReference type="CDD" id="cd00118">
    <property type="entry name" value="LysM"/>
    <property type="match status" value="1"/>
</dbReference>
<dbReference type="InterPro" id="IPR018392">
    <property type="entry name" value="LysM"/>
</dbReference>
<proteinExistence type="predicted"/>
<gene>
    <name evidence="2" type="primary">penP</name>
    <name evidence="2" type="ORF">MOTE_19560</name>
</gene>
<reference evidence="2 3" key="1">
    <citation type="submission" date="2016-08" db="EMBL/GenBank/DDBJ databases">
        <title>Genome-based comparison of Moorella thermoacetic strains.</title>
        <authorList>
            <person name="Poehlein A."/>
            <person name="Bengelsdorf F.R."/>
            <person name="Esser C."/>
            <person name="Duerre P."/>
            <person name="Daniel R."/>
        </authorList>
    </citation>
    <scope>NUCLEOTIDE SEQUENCE [LARGE SCALE GENOMIC DNA]</scope>
    <source>
        <strain evidence="2 3">DSM 21394</strain>
    </source>
</reference>
<dbReference type="InterPro" id="IPR036779">
    <property type="entry name" value="LysM_dom_sf"/>
</dbReference>
<dbReference type="OrthoDB" id="9775096at2"/>
<dbReference type="PROSITE" id="PS51782">
    <property type="entry name" value="LYSM"/>
    <property type="match status" value="1"/>
</dbReference>
<comment type="caution">
    <text evidence="2">The sequence shown here is derived from an EMBL/GenBank/DDBJ whole genome shotgun (WGS) entry which is preliminary data.</text>
</comment>
<dbReference type="InterPro" id="IPR045155">
    <property type="entry name" value="Beta-lactam_cat"/>
</dbReference>
<dbReference type="InterPro" id="IPR000871">
    <property type="entry name" value="Beta-lactam_class-A"/>
</dbReference>